<evidence type="ECO:0000256" key="2">
    <source>
        <dbReference type="ARBA" id="ARBA00022691"/>
    </source>
</evidence>
<evidence type="ECO:0000256" key="4">
    <source>
        <dbReference type="ARBA" id="ARBA00023004"/>
    </source>
</evidence>
<dbReference type="SFLD" id="SFLDG01082">
    <property type="entry name" value="B12-binding_domain_containing"/>
    <property type="match status" value="1"/>
</dbReference>
<dbReference type="EMBL" id="LWCI01000174">
    <property type="protein sequence ID" value="KZS55919.1"/>
    <property type="molecule type" value="Genomic_DNA"/>
</dbReference>
<keyword evidence="2" id="KW-0949">S-adenosyl-L-methionine</keyword>
<sequence>MEHQSLTKAASNRDAADHDVLLVSMPFGSLCDPSIALGLLKAGLNRAGISCAVRYFTFPFAAKIGTQLYFELANGTPRLTALVGEWLFAEALWGPGRLDSAAYVEEVLRDRGRGSRSDDFWSSHRFAADAPEREEFIEEVLRARVAVAPFLDDCVDEVVCRRPRILGFTSVFQQQIASLALASRVRQALPETFLLIGGANVEGAMGSEAVHQFGFLDAVVSGEADAVFPQLVLRVLAGESIDGLPGVLTRRTLSLADAPSTLAPSNEQTGFVDLNALPYPDYDDFFQQLHFESDVAPAPVRVTFETSRGCWWGAKHHCTFCGLNGLSMAYRSKRPQRALDELMALNQRYPGRAISVVDNILDTSYFRTFLPRLRDSVTDLNLFYEIKSNVAKDQLRVLRDAGVICVQPGIESLSTHILRLMRKGVTMLQNIQTLKWCRELGIDVAWNMIWGFPGETARDYEQCTALVPLLTHLQPPGMRAPIRLDRFSPYFEQAQDFGITNVRPHLAYEHLYDLPAPAIANLAYFFRFDYADGRQVHHYTAPLLEQLDMWAQNHSTSELLYVDNENHLSIRDLRPAARRPHYVLDGLYREVLLACDRVHGVAHLEALAEKHGGPETLPGVLADLIDAGLLLTENGHYLALALPEGSYSRFTLRDRD</sequence>
<dbReference type="NCBIfam" id="TIGR03975">
    <property type="entry name" value="rSAM_ocin_1"/>
    <property type="match status" value="1"/>
</dbReference>
<dbReference type="GO" id="GO:0051536">
    <property type="term" value="F:iron-sulfur cluster binding"/>
    <property type="evidence" value="ECO:0007669"/>
    <property type="project" value="UniProtKB-KW"/>
</dbReference>
<dbReference type="InterPro" id="IPR051198">
    <property type="entry name" value="BchE-like"/>
</dbReference>
<reference evidence="8" key="1">
    <citation type="submission" date="2016-04" db="EMBL/GenBank/DDBJ databases">
        <authorList>
            <person name="Strapagiel D."/>
            <person name="Borowka P."/>
            <person name="Marciniak B."/>
            <person name="Bakula Z."/>
            <person name="Van Ingen J."/>
            <person name="Safianowska A."/>
            <person name="Dziadek J."/>
            <person name="Jagielski T."/>
        </authorList>
    </citation>
    <scope>NUCLEOTIDE SEQUENCE [LARGE SCALE GENOMIC DNA]</scope>
    <source>
        <strain evidence="8">1010001458</strain>
    </source>
</reference>
<gene>
    <name evidence="7" type="ORF">A4G28_03075</name>
</gene>
<dbReference type="InterPro" id="IPR007197">
    <property type="entry name" value="rSAM"/>
</dbReference>
<dbReference type="PANTHER" id="PTHR43409">
    <property type="entry name" value="ANAEROBIC MAGNESIUM-PROTOPORPHYRIN IX MONOMETHYL ESTER CYCLASE-RELATED"/>
    <property type="match status" value="1"/>
</dbReference>
<dbReference type="InterPro" id="IPR058240">
    <property type="entry name" value="rSAM_sf"/>
</dbReference>
<organism evidence="7 8">
    <name type="scientific">Mycobacterium ostraviense</name>
    <dbReference type="NCBI Taxonomy" id="2738409"/>
    <lineage>
        <taxon>Bacteria</taxon>
        <taxon>Bacillati</taxon>
        <taxon>Actinomycetota</taxon>
        <taxon>Actinomycetes</taxon>
        <taxon>Mycobacteriales</taxon>
        <taxon>Mycobacteriaceae</taxon>
        <taxon>Mycobacterium</taxon>
    </lineage>
</organism>
<evidence type="ECO:0000256" key="5">
    <source>
        <dbReference type="ARBA" id="ARBA00023014"/>
    </source>
</evidence>
<keyword evidence="8" id="KW-1185">Reference proteome</keyword>
<accession>A0A163U4T9</accession>
<dbReference type="Gene3D" id="3.40.50.280">
    <property type="entry name" value="Cobalamin-binding domain"/>
    <property type="match status" value="1"/>
</dbReference>
<protein>
    <recommendedName>
        <fullName evidence="6">Radical SAM core domain-containing protein</fullName>
    </recommendedName>
</protein>
<name>A0A163U4T9_9MYCO</name>
<dbReference type="Proteomes" id="UP000077342">
    <property type="component" value="Unassembled WGS sequence"/>
</dbReference>
<evidence type="ECO:0000313" key="7">
    <source>
        <dbReference type="EMBL" id="KZS55919.1"/>
    </source>
</evidence>
<comment type="caution">
    <text evidence="7">The sequence shown here is derived from an EMBL/GenBank/DDBJ whole genome shotgun (WGS) entry which is preliminary data.</text>
</comment>
<dbReference type="InterPro" id="IPR006638">
    <property type="entry name" value="Elp3/MiaA/NifB-like_rSAM"/>
</dbReference>
<dbReference type="Pfam" id="PF04055">
    <property type="entry name" value="Radical_SAM"/>
    <property type="match status" value="1"/>
</dbReference>
<feature type="domain" description="Radical SAM core" evidence="6">
    <location>
        <begin position="296"/>
        <end position="509"/>
    </location>
</feature>
<comment type="cofactor">
    <cofactor evidence="1">
        <name>[4Fe-4S] cluster</name>
        <dbReference type="ChEBI" id="CHEBI:49883"/>
    </cofactor>
</comment>
<evidence type="ECO:0000313" key="8">
    <source>
        <dbReference type="Proteomes" id="UP000077342"/>
    </source>
</evidence>
<dbReference type="GO" id="GO:0005829">
    <property type="term" value="C:cytosol"/>
    <property type="evidence" value="ECO:0007669"/>
    <property type="project" value="TreeGrafter"/>
</dbReference>
<dbReference type="InterPro" id="IPR023984">
    <property type="entry name" value="rSAM_ocin_1"/>
</dbReference>
<dbReference type="RefSeq" id="WP_075513465.1">
    <property type="nucleotide sequence ID" value="NZ_CP089224.1"/>
</dbReference>
<dbReference type="InterPro" id="IPR023404">
    <property type="entry name" value="rSAM_horseshoe"/>
</dbReference>
<dbReference type="SUPFAM" id="SSF102114">
    <property type="entry name" value="Radical SAM enzymes"/>
    <property type="match status" value="1"/>
</dbReference>
<dbReference type="SMART" id="SM00729">
    <property type="entry name" value="Elp3"/>
    <property type="match status" value="1"/>
</dbReference>
<evidence type="ECO:0000256" key="1">
    <source>
        <dbReference type="ARBA" id="ARBA00001966"/>
    </source>
</evidence>
<dbReference type="Gene3D" id="3.80.30.20">
    <property type="entry name" value="tm_1862 like domain"/>
    <property type="match status" value="1"/>
</dbReference>
<proteinExistence type="predicted"/>
<dbReference type="PROSITE" id="PS51918">
    <property type="entry name" value="RADICAL_SAM"/>
    <property type="match status" value="1"/>
</dbReference>
<evidence type="ECO:0000256" key="3">
    <source>
        <dbReference type="ARBA" id="ARBA00022723"/>
    </source>
</evidence>
<keyword evidence="5" id="KW-0411">Iron-sulfur</keyword>
<dbReference type="PANTHER" id="PTHR43409:SF7">
    <property type="entry name" value="BLL1977 PROTEIN"/>
    <property type="match status" value="1"/>
</dbReference>
<dbReference type="SFLD" id="SFLDS00029">
    <property type="entry name" value="Radical_SAM"/>
    <property type="match status" value="1"/>
</dbReference>
<dbReference type="AlphaFoldDB" id="A0A163U4T9"/>
<dbReference type="GO" id="GO:0003824">
    <property type="term" value="F:catalytic activity"/>
    <property type="evidence" value="ECO:0007669"/>
    <property type="project" value="InterPro"/>
</dbReference>
<dbReference type="SFLD" id="SFLDF00324">
    <property type="entry name" value="bacteriocin_maturation"/>
    <property type="match status" value="1"/>
</dbReference>
<dbReference type="GO" id="GO:0046872">
    <property type="term" value="F:metal ion binding"/>
    <property type="evidence" value="ECO:0007669"/>
    <property type="project" value="UniProtKB-KW"/>
</dbReference>
<evidence type="ECO:0000259" key="6">
    <source>
        <dbReference type="PROSITE" id="PS51918"/>
    </source>
</evidence>
<keyword evidence="3" id="KW-0479">Metal-binding</keyword>
<keyword evidence="4" id="KW-0408">Iron</keyword>